<evidence type="ECO:0000259" key="7">
    <source>
        <dbReference type="PROSITE" id="PS50111"/>
    </source>
</evidence>
<dbReference type="RefSeq" id="WP_230368511.1">
    <property type="nucleotide sequence ID" value="NZ_JAJALK010000032.1"/>
</dbReference>
<feature type="domain" description="HAMP" evidence="9">
    <location>
        <begin position="218"/>
        <end position="271"/>
    </location>
</feature>
<keyword evidence="2" id="KW-0997">Cell inner membrane</keyword>
<evidence type="ECO:0000256" key="6">
    <source>
        <dbReference type="SAM" id="Phobius"/>
    </source>
</evidence>
<evidence type="ECO:0000256" key="5">
    <source>
        <dbReference type="PROSITE-ProRule" id="PRU00284"/>
    </source>
</evidence>
<evidence type="ECO:0000313" key="10">
    <source>
        <dbReference type="EMBL" id="MDQ0547526.1"/>
    </source>
</evidence>
<evidence type="ECO:0000259" key="8">
    <source>
        <dbReference type="PROSITE" id="PS50192"/>
    </source>
</evidence>
<accession>A0AAJ1TV45</accession>
<dbReference type="PANTHER" id="PTHR32089:SF112">
    <property type="entry name" value="LYSOZYME-LIKE PROTEIN-RELATED"/>
    <property type="match status" value="1"/>
</dbReference>
<dbReference type="SUPFAM" id="SSF103190">
    <property type="entry name" value="Sensory domain-like"/>
    <property type="match status" value="1"/>
</dbReference>
<dbReference type="Gene3D" id="1.10.287.950">
    <property type="entry name" value="Methyl-accepting chemotaxis protein"/>
    <property type="match status" value="1"/>
</dbReference>
<feature type="transmembrane region" description="Helical" evidence="6">
    <location>
        <begin position="198"/>
        <end position="221"/>
    </location>
</feature>
<dbReference type="Pfam" id="PF00672">
    <property type="entry name" value="HAMP"/>
    <property type="match status" value="1"/>
</dbReference>
<dbReference type="PANTHER" id="PTHR32089">
    <property type="entry name" value="METHYL-ACCEPTING CHEMOTAXIS PROTEIN MCPB"/>
    <property type="match status" value="1"/>
</dbReference>
<dbReference type="PROSITE" id="PS50192">
    <property type="entry name" value="T_SNARE"/>
    <property type="match status" value="1"/>
</dbReference>
<evidence type="ECO:0000256" key="1">
    <source>
        <dbReference type="ARBA" id="ARBA00004429"/>
    </source>
</evidence>
<dbReference type="GO" id="GO:0005886">
    <property type="term" value="C:plasma membrane"/>
    <property type="evidence" value="ECO:0007669"/>
    <property type="project" value="UniProtKB-SubCell"/>
</dbReference>
<dbReference type="InterPro" id="IPR033462">
    <property type="entry name" value="Cache_3-Cache_2"/>
</dbReference>
<dbReference type="InterPro" id="IPR000727">
    <property type="entry name" value="T_SNARE_dom"/>
</dbReference>
<dbReference type="InterPro" id="IPR029151">
    <property type="entry name" value="Sensor-like_sf"/>
</dbReference>
<evidence type="ECO:0000256" key="3">
    <source>
        <dbReference type="ARBA" id="ARBA00023224"/>
    </source>
</evidence>
<dbReference type="GO" id="GO:0007165">
    <property type="term" value="P:signal transduction"/>
    <property type="evidence" value="ECO:0007669"/>
    <property type="project" value="UniProtKB-KW"/>
</dbReference>
<dbReference type="SMART" id="SM00304">
    <property type="entry name" value="HAMP"/>
    <property type="match status" value="1"/>
</dbReference>
<dbReference type="Proteomes" id="UP001223420">
    <property type="component" value="Unassembled WGS sequence"/>
</dbReference>
<keyword evidence="3 5" id="KW-0807">Transducer</keyword>
<evidence type="ECO:0000256" key="4">
    <source>
        <dbReference type="ARBA" id="ARBA00029447"/>
    </source>
</evidence>
<feature type="domain" description="Methyl-accepting transducer" evidence="7">
    <location>
        <begin position="311"/>
        <end position="533"/>
    </location>
</feature>
<dbReference type="CDD" id="cd06225">
    <property type="entry name" value="HAMP"/>
    <property type="match status" value="1"/>
</dbReference>
<feature type="domain" description="T-SNARE coiled-coil homology" evidence="8">
    <location>
        <begin position="463"/>
        <end position="525"/>
    </location>
</feature>
<dbReference type="AlphaFoldDB" id="A0AAJ1TV45"/>
<reference evidence="10" key="1">
    <citation type="submission" date="2023-07" db="EMBL/GenBank/DDBJ databases">
        <title>Genomic Encyclopedia of Type Strains, Phase IV (KMG-IV): sequencing the most valuable type-strain genomes for metagenomic binning, comparative biology and taxonomic classification.</title>
        <authorList>
            <person name="Goeker M."/>
        </authorList>
    </citation>
    <scope>NUCLEOTIDE SEQUENCE</scope>
    <source>
        <strain evidence="10">DSM 19569</strain>
    </source>
</reference>
<dbReference type="PROSITE" id="PS50111">
    <property type="entry name" value="CHEMOTAXIS_TRANSDUC_2"/>
    <property type="match status" value="1"/>
</dbReference>
<keyword evidence="6" id="KW-0472">Membrane</keyword>
<dbReference type="Pfam" id="PF00015">
    <property type="entry name" value="MCPsignal"/>
    <property type="match status" value="1"/>
</dbReference>
<dbReference type="SMART" id="SM00283">
    <property type="entry name" value="MA"/>
    <property type="match status" value="1"/>
</dbReference>
<dbReference type="Gene3D" id="6.10.340.10">
    <property type="match status" value="1"/>
</dbReference>
<protein>
    <submittedName>
        <fullName evidence="10">Methyl-accepting chemotaxis protein</fullName>
    </submittedName>
</protein>
<proteinExistence type="inferred from homology"/>
<evidence type="ECO:0000313" key="11">
    <source>
        <dbReference type="Proteomes" id="UP001223420"/>
    </source>
</evidence>
<comment type="similarity">
    <text evidence="4">Belongs to the methyl-accepting chemotaxis (MCP) protein family.</text>
</comment>
<evidence type="ECO:0000259" key="9">
    <source>
        <dbReference type="PROSITE" id="PS50885"/>
    </source>
</evidence>
<dbReference type="InterPro" id="IPR003660">
    <property type="entry name" value="HAMP_dom"/>
</dbReference>
<comment type="caution">
    <text evidence="10">The sequence shown here is derived from an EMBL/GenBank/DDBJ whole genome shotgun (WGS) entry which is preliminary data.</text>
</comment>
<feature type="transmembrane region" description="Helical" evidence="6">
    <location>
        <begin position="12"/>
        <end position="30"/>
    </location>
</feature>
<organism evidence="10 11">
    <name type="scientific">Methylobacterium brachiatum</name>
    <dbReference type="NCBI Taxonomy" id="269660"/>
    <lineage>
        <taxon>Bacteria</taxon>
        <taxon>Pseudomonadati</taxon>
        <taxon>Pseudomonadota</taxon>
        <taxon>Alphaproteobacteria</taxon>
        <taxon>Hyphomicrobiales</taxon>
        <taxon>Methylobacteriaceae</taxon>
        <taxon>Methylobacterium</taxon>
    </lineage>
</organism>
<dbReference type="InterPro" id="IPR004089">
    <property type="entry name" value="MCPsignal_dom"/>
</dbReference>
<comment type="subcellular location">
    <subcellularLocation>
        <location evidence="1">Cell inner membrane</location>
        <topology evidence="1">Multi-pass membrane protein</topology>
    </subcellularLocation>
</comment>
<keyword evidence="6" id="KW-0812">Transmembrane</keyword>
<name>A0AAJ1TV45_9HYPH</name>
<keyword evidence="2" id="KW-1003">Cell membrane</keyword>
<dbReference type="EMBL" id="JAUSWL010000028">
    <property type="protein sequence ID" value="MDQ0547526.1"/>
    <property type="molecule type" value="Genomic_DNA"/>
</dbReference>
<sequence length="567" mass="60025">MINQLSLTAKVLLVVALSVVTTSGAMWFVVSKRVWAELEAQQSEKIEQNLRSLALLFAERSPGAQVKIDNGRLVEVRSPSLSAFSDFSVVDASVAYVGGNATIFAYEPAQDRFVRRVTTVKKENGERAVGTLLATDSPAQPLIRRGEAYQGPVTLFGKRYQTVYRPVFDASGQVNGILYVGVPVEDFFWAYDETMRSISLAAGVITLIACACAAWTAARLFRPLRHLTARIGTLTNGDLDTPVAHVTRRDEIGILARSLAVFRDTLAAKRASDEAAEVERQARTIRAQTLDETARLFEQRAAGLTSALSEAASSMEATAQSMTTCADQTTRESMGVAMAARQTSANVQTVAAATEELATSVQEIAAQVADSSQIAGQAVAVARRAGDIVQASAATAERIGAVVVLIDGIAKQTNLLALNATIEAARAGEAGRGFAVVATEVKALASQTSRATEEIASHIEQVQATTHEAVSAIASITSTIDEISSISTAIAAAVEQQSAATREIARNVSEAAQGTEHVTCSIDRVQDGAGQTEVAAARVLSAARDLTRHSESLTESVNTFLARVEAV</sequence>
<keyword evidence="6" id="KW-1133">Transmembrane helix</keyword>
<gene>
    <name evidence="10" type="ORF">QO001_006485</name>
</gene>
<dbReference type="PROSITE" id="PS50885">
    <property type="entry name" value="HAMP"/>
    <property type="match status" value="1"/>
</dbReference>
<dbReference type="Pfam" id="PF17201">
    <property type="entry name" value="Cache_3-Cache_2"/>
    <property type="match status" value="1"/>
</dbReference>
<evidence type="ECO:0000256" key="2">
    <source>
        <dbReference type="ARBA" id="ARBA00022519"/>
    </source>
</evidence>
<dbReference type="SUPFAM" id="SSF58104">
    <property type="entry name" value="Methyl-accepting chemotaxis protein (MCP) signaling domain"/>
    <property type="match status" value="1"/>
</dbReference>